<dbReference type="AlphaFoldDB" id="U1QQ91"/>
<accession>U1QQ91</accession>
<dbReference type="RefSeq" id="WP_021605986.1">
    <property type="nucleotide sequence ID" value="NZ_KE951636.1"/>
</dbReference>
<feature type="transmembrane region" description="Helical" evidence="1">
    <location>
        <begin position="78"/>
        <end position="98"/>
    </location>
</feature>
<proteinExistence type="predicted"/>
<feature type="transmembrane region" description="Helical" evidence="1">
    <location>
        <begin position="118"/>
        <end position="137"/>
    </location>
</feature>
<organism evidence="2 3">
    <name type="scientific">Actinomyces johnsonii F0510</name>
    <dbReference type="NCBI Taxonomy" id="1227262"/>
    <lineage>
        <taxon>Bacteria</taxon>
        <taxon>Bacillati</taxon>
        <taxon>Actinomycetota</taxon>
        <taxon>Actinomycetes</taxon>
        <taxon>Actinomycetales</taxon>
        <taxon>Actinomycetaceae</taxon>
        <taxon>Actinomyces</taxon>
    </lineage>
</organism>
<dbReference type="Pfam" id="PF13576">
    <property type="entry name" value="Pentapeptide_3"/>
    <property type="match status" value="2"/>
</dbReference>
<protein>
    <submittedName>
        <fullName evidence="2">Cation diffusion facilitator family transporter</fullName>
    </submittedName>
</protein>
<name>U1QQ91_9ACTO</name>
<dbReference type="EMBL" id="AWSD01000003">
    <property type="protein sequence ID" value="ERH23829.1"/>
    <property type="molecule type" value="Genomic_DNA"/>
</dbReference>
<comment type="caution">
    <text evidence="2">The sequence shown here is derived from an EMBL/GenBank/DDBJ whole genome shotgun (WGS) entry which is preliminary data.</text>
</comment>
<feature type="transmembrane region" description="Helical" evidence="1">
    <location>
        <begin position="21"/>
        <end position="41"/>
    </location>
</feature>
<dbReference type="OrthoDB" id="3827724at2"/>
<dbReference type="PATRIC" id="fig|1227262.3.peg.17"/>
<gene>
    <name evidence="2" type="ORF">HMPREF1549_00023</name>
</gene>
<keyword evidence="1" id="KW-1133">Transmembrane helix</keyword>
<reference evidence="2 3" key="1">
    <citation type="submission" date="2013-06" db="EMBL/GenBank/DDBJ databases">
        <authorList>
            <person name="Weinstock G."/>
            <person name="Sodergren E."/>
            <person name="Lobos E.A."/>
            <person name="Fulton L."/>
            <person name="Fulton R."/>
            <person name="Courtney L."/>
            <person name="Fronick C."/>
            <person name="O'Laughlin M."/>
            <person name="Godfrey J."/>
            <person name="Wilson R.M."/>
            <person name="Miner T."/>
            <person name="Farmer C."/>
            <person name="Delehaunty K."/>
            <person name="Cordes M."/>
            <person name="Minx P."/>
            <person name="Tomlinson C."/>
            <person name="Chen J."/>
            <person name="Wollam A."/>
            <person name="Pepin K.H."/>
            <person name="Bhonagiri V."/>
            <person name="Zhang X."/>
            <person name="Warren W."/>
            <person name="Mitreva M."/>
            <person name="Mardis E.R."/>
            <person name="Wilson R.K."/>
        </authorList>
    </citation>
    <scope>NUCLEOTIDE SEQUENCE [LARGE SCALE GENOMIC DNA]</scope>
    <source>
        <strain evidence="2 3">F0510</strain>
    </source>
</reference>
<feature type="transmembrane region" description="Helical" evidence="1">
    <location>
        <begin position="53"/>
        <end position="71"/>
    </location>
</feature>
<keyword evidence="1" id="KW-0812">Transmembrane</keyword>
<evidence type="ECO:0000256" key="1">
    <source>
        <dbReference type="SAM" id="Phobius"/>
    </source>
</evidence>
<dbReference type="InterPro" id="IPR001646">
    <property type="entry name" value="5peptide_repeat"/>
</dbReference>
<evidence type="ECO:0000313" key="2">
    <source>
        <dbReference type="EMBL" id="ERH23829.1"/>
    </source>
</evidence>
<dbReference type="Proteomes" id="UP000016498">
    <property type="component" value="Unassembled WGS sequence"/>
</dbReference>
<evidence type="ECO:0000313" key="3">
    <source>
        <dbReference type="Proteomes" id="UP000016498"/>
    </source>
</evidence>
<sequence>MTKIENCRETVKNWVNSHPKVADFVIASTIFTLILISNYIFGPNRGWRARNARITAFYFSILIPVATLLFLRRKKSLFLAIAFWTLLSVACYTALSWLWGGRFLAGWTSKEPLIFKELLSTTLAAVGGIGAVGYLVIKYREQASTEREELHQNEGEADKKLNSAVQQLGSNSPQVRIAGVYALADVADTYEGPYHQRVVDILCGYLRTDRLLKDANGDTRYATNEDGSPNYSLPISADNPVESTILSVLASHLRSSTTAEAKHQSRGPWSICTLDIHGAHITEYVNFDYAQIGEIDAHGTQLTQGASFTQTKFTNRASFDNSTFTQIANFWKSKFENEVSFRGTTFKQVAFFAENSFKQEVDFSEASFTQEVNFRGTQFLRTTDFRHASFKEKTDFSAVSFTQTPRLFEAIFSKLITFEDATFMQTADFRNTTFKGRTIFINCTFQGKTKFTATTFHQDASFQNASFMLTTDFGGVSFIHSVNFSECTFKNAVEFTSSNFSGDAIFEDTTFMLDAKFTAASFANQPSFEKARFNFSLKGAHRIIFPEQVNLNNNSLPPGAEWSGSQI</sequence>
<keyword evidence="1" id="KW-0472">Membrane</keyword>
<dbReference type="Gene3D" id="2.160.20.80">
    <property type="entry name" value="E3 ubiquitin-protein ligase SopA"/>
    <property type="match status" value="1"/>
</dbReference>
<dbReference type="HOGENOM" id="CLU_480325_0_0_11"/>